<dbReference type="InParanoid" id="K3WE36"/>
<feature type="region of interest" description="Disordered" evidence="1">
    <location>
        <begin position="195"/>
        <end position="233"/>
    </location>
</feature>
<reference evidence="3" key="2">
    <citation type="submission" date="2010-04" db="EMBL/GenBank/DDBJ databases">
        <authorList>
            <person name="Buell R."/>
            <person name="Hamilton J."/>
            <person name="Hostetler J."/>
        </authorList>
    </citation>
    <scope>NUCLEOTIDE SEQUENCE [LARGE SCALE GENOMIC DNA]</scope>
    <source>
        <strain evidence="3">DAOM:BR144</strain>
    </source>
</reference>
<reference evidence="3" key="1">
    <citation type="journal article" date="2010" name="Genome Biol.">
        <title>Genome sequence of the necrotrophic plant pathogen Pythium ultimum reveals original pathogenicity mechanisms and effector repertoire.</title>
        <authorList>
            <person name="Levesque C.A."/>
            <person name="Brouwer H."/>
            <person name="Cano L."/>
            <person name="Hamilton J.P."/>
            <person name="Holt C."/>
            <person name="Huitema E."/>
            <person name="Raffaele S."/>
            <person name="Robideau G.P."/>
            <person name="Thines M."/>
            <person name="Win J."/>
            <person name="Zerillo M.M."/>
            <person name="Beakes G.W."/>
            <person name="Boore J.L."/>
            <person name="Busam D."/>
            <person name="Dumas B."/>
            <person name="Ferriera S."/>
            <person name="Fuerstenberg S.I."/>
            <person name="Gachon C.M."/>
            <person name="Gaulin E."/>
            <person name="Govers F."/>
            <person name="Grenville-Briggs L."/>
            <person name="Horner N."/>
            <person name="Hostetler J."/>
            <person name="Jiang R.H."/>
            <person name="Johnson J."/>
            <person name="Krajaejun T."/>
            <person name="Lin H."/>
            <person name="Meijer H.J."/>
            <person name="Moore B."/>
            <person name="Morris P."/>
            <person name="Phuntmart V."/>
            <person name="Puiu D."/>
            <person name="Shetty J."/>
            <person name="Stajich J.E."/>
            <person name="Tripathy S."/>
            <person name="Wawra S."/>
            <person name="van West P."/>
            <person name="Whitty B.R."/>
            <person name="Coutinho P.M."/>
            <person name="Henrissat B."/>
            <person name="Martin F."/>
            <person name="Thomas P.D."/>
            <person name="Tyler B.M."/>
            <person name="De Vries R.P."/>
            <person name="Kamoun S."/>
            <person name="Yandell M."/>
            <person name="Tisserat N."/>
            <person name="Buell C.R."/>
        </authorList>
    </citation>
    <scope>NUCLEOTIDE SEQUENCE</scope>
    <source>
        <strain evidence="3">DAOM:BR144</strain>
    </source>
</reference>
<evidence type="ECO:0008006" key="4">
    <source>
        <dbReference type="Google" id="ProtNLM"/>
    </source>
</evidence>
<sequence>MAPAILSIRTLTRRVRRSKSASPKNARMEAEDAERSRDDEAARESDFIMSDEEDAILESDDAEVVVEICPSSSSSSSRRQHAANLVLLQYPSSSSSSSSHASSVNRFDVVESPISKDADATGPRDTALPAVRIETPLLFPVLMTPQQVPRATEIQLFLNRIEYIEINDVVEREDDVVYYILDIYRYRQQNGIPTRRRAHTATAIAATSPQSSSTPRAPVLTAPQQKQPQLSKSDSLALRVPDFQIEHRYSSFARLRANVWQIARKRHRRGQSCSYCGSLVNFFLQTDAQPNMKVKFTTTTDARKAILSKFINDLLLTTRDNHVDCARSMRGYHQIPVLMKRFLNEQTGETFFS</sequence>
<dbReference type="EnsemblProtists" id="PYU1_T003227">
    <property type="protein sequence ID" value="PYU1_T003227"/>
    <property type="gene ID" value="PYU1_G003220"/>
</dbReference>
<feature type="region of interest" description="Disordered" evidence="1">
    <location>
        <begin position="15"/>
        <end position="50"/>
    </location>
</feature>
<feature type="compositionally biased region" description="Polar residues" evidence="1">
    <location>
        <begin position="222"/>
        <end position="233"/>
    </location>
</feature>
<keyword evidence="3" id="KW-1185">Reference proteome</keyword>
<dbReference type="Proteomes" id="UP000019132">
    <property type="component" value="Unassembled WGS sequence"/>
</dbReference>
<name>K3WE36_GLOUD</name>
<dbReference type="HOGENOM" id="CLU_901614_0_0_1"/>
<dbReference type="AlphaFoldDB" id="K3WE36"/>
<evidence type="ECO:0000256" key="1">
    <source>
        <dbReference type="SAM" id="MobiDB-lite"/>
    </source>
</evidence>
<protein>
    <recommendedName>
        <fullName evidence="4">PX domain-containing protein</fullName>
    </recommendedName>
</protein>
<accession>K3WE36</accession>
<dbReference type="VEuPathDB" id="FungiDB:PYU1_G003220"/>
<proteinExistence type="predicted"/>
<dbReference type="eggNOG" id="ENOG502SI6B">
    <property type="taxonomic scope" value="Eukaryota"/>
</dbReference>
<dbReference type="EMBL" id="GL376603">
    <property type="status" value="NOT_ANNOTATED_CDS"/>
    <property type="molecule type" value="Genomic_DNA"/>
</dbReference>
<evidence type="ECO:0000313" key="3">
    <source>
        <dbReference type="Proteomes" id="UP000019132"/>
    </source>
</evidence>
<feature type="compositionally biased region" description="Basic and acidic residues" evidence="1">
    <location>
        <begin position="26"/>
        <end position="46"/>
    </location>
</feature>
<reference evidence="2" key="3">
    <citation type="submission" date="2015-02" db="UniProtKB">
        <authorList>
            <consortium name="EnsemblProtists"/>
        </authorList>
    </citation>
    <scope>IDENTIFICATION</scope>
    <source>
        <strain evidence="2">DAOM BR144</strain>
    </source>
</reference>
<organism evidence="2 3">
    <name type="scientific">Globisporangium ultimum (strain ATCC 200006 / CBS 805.95 / DAOM BR144)</name>
    <name type="common">Pythium ultimum</name>
    <dbReference type="NCBI Taxonomy" id="431595"/>
    <lineage>
        <taxon>Eukaryota</taxon>
        <taxon>Sar</taxon>
        <taxon>Stramenopiles</taxon>
        <taxon>Oomycota</taxon>
        <taxon>Peronosporomycetes</taxon>
        <taxon>Pythiales</taxon>
        <taxon>Pythiaceae</taxon>
        <taxon>Globisporangium</taxon>
    </lineage>
</organism>
<evidence type="ECO:0000313" key="2">
    <source>
        <dbReference type="EnsemblProtists" id="PYU1_T003227"/>
    </source>
</evidence>